<feature type="compositionally biased region" description="Basic residues" evidence="1">
    <location>
        <begin position="139"/>
        <end position="160"/>
    </location>
</feature>
<proteinExistence type="predicted"/>
<keyword evidence="2" id="KW-0812">Transmembrane</keyword>
<feature type="transmembrane region" description="Helical" evidence="2">
    <location>
        <begin position="264"/>
        <end position="283"/>
    </location>
</feature>
<keyword evidence="4" id="KW-0012">Acyltransferase</keyword>
<organism evidence="4 5">
    <name type="scientific">Bifidobacterium saimiriisciurei</name>
    <dbReference type="NCBI Taxonomy" id="2661627"/>
    <lineage>
        <taxon>Bacteria</taxon>
        <taxon>Bacillati</taxon>
        <taxon>Actinomycetota</taxon>
        <taxon>Actinomycetes</taxon>
        <taxon>Bifidobacteriales</taxon>
        <taxon>Bifidobacteriaceae</taxon>
        <taxon>Bifidobacterium</taxon>
    </lineage>
</organism>
<feature type="compositionally biased region" description="Basic and acidic residues" evidence="1">
    <location>
        <begin position="161"/>
        <end position="173"/>
    </location>
</feature>
<feature type="transmembrane region" description="Helical" evidence="2">
    <location>
        <begin position="326"/>
        <end position="347"/>
    </location>
</feature>
<feature type="transmembrane region" description="Helical" evidence="2">
    <location>
        <begin position="572"/>
        <end position="590"/>
    </location>
</feature>
<evidence type="ECO:0000313" key="4">
    <source>
        <dbReference type="EMBL" id="NEH10762.1"/>
    </source>
</evidence>
<feature type="region of interest" description="Disordered" evidence="1">
    <location>
        <begin position="129"/>
        <end position="187"/>
    </location>
</feature>
<name>A0ABX0C6G6_9BIFI</name>
<evidence type="ECO:0000256" key="2">
    <source>
        <dbReference type="SAM" id="Phobius"/>
    </source>
</evidence>
<feature type="domain" description="Acyltransferase 3" evidence="3">
    <location>
        <begin position="197"/>
        <end position="540"/>
    </location>
</feature>
<feature type="transmembrane region" description="Helical" evidence="2">
    <location>
        <begin position="524"/>
        <end position="545"/>
    </location>
</feature>
<dbReference type="InterPro" id="IPR002656">
    <property type="entry name" value="Acyl_transf_3_dom"/>
</dbReference>
<keyword evidence="2" id="KW-0472">Membrane</keyword>
<protein>
    <submittedName>
        <fullName evidence="4">Acyltransferase family protein</fullName>
    </submittedName>
</protein>
<dbReference type="EMBL" id="WHZU01000002">
    <property type="protein sequence ID" value="NEH10762.1"/>
    <property type="molecule type" value="Genomic_DNA"/>
</dbReference>
<feature type="transmembrane region" description="Helical" evidence="2">
    <location>
        <begin position="453"/>
        <end position="472"/>
    </location>
</feature>
<sequence>MRANRGNEARLVAGQHLVDPRKHQIAALERAGHDRGTHHRRHLLAGLAERLLHRTGVEPLDRRKPVLLRKPEDDPTARAIRERGKRVGDRRGYLALALLDLALLGIVADQSHQCDELGHLRGVVVDHGTSSLTPSCSRRSGKRRGFHLRSSKIHEGRHRAGNRDANDGPHLSENRSTNNRVTQDTPSEQITPRWRFQGIDGIKGLSLAAIIVYHYNPLLMPGGFVGVDVFLTISGFLIALSMLKRLHAHGRIGWIDYFTHRLRRLYPALIVMVPAVMTLANAVQTDFLVGIRRQASAALTFIYNWYAVTSGSSYFDTMNPQMFKHLWFIALLAQFYIVAPMLVRLLWGLRHATPAVLVLLGLSAASFMWMARLYDPASPTRVYEGTDTHAGGFLLGMALAWCICAWRNAEATGRRHMAVTRLAVRCWRRIAAYTGFVALVLLVVLALRLRQDAFAFHGGIAVASVLATLLIAGTITGGSWMQGLFAMHPLSATGTYSYGIYLWHWPLWLLGSALMRSWGVRQPLATAAMALVATAVLAWCSSVLVEKPSARGGFISAVIPDPPVGAKTAARGMAVMLIILLAFTGGFRAWRDAPAKTSTQIALEKTQRMMEERARLNGEILRKPVPRPKKPAHSFPDGTQIVAIGDSVMDMAAPQMQARFPGVLVDAKVSRSIMEAGPIVGQMQAESRMRPWLIIGLNTNSAIVTDQLDQLRAQIGPDVVLVIVNGHGPDSWITESNDVTRAYAQAHADNTVYVDWDAAISQHLDLLYSDGVHPMEGAGADIYPQAIQQAIRQWISEGH</sequence>
<evidence type="ECO:0000256" key="1">
    <source>
        <dbReference type="SAM" id="MobiDB-lite"/>
    </source>
</evidence>
<evidence type="ECO:0000313" key="5">
    <source>
        <dbReference type="Proteomes" id="UP000475155"/>
    </source>
</evidence>
<feature type="transmembrane region" description="Helical" evidence="2">
    <location>
        <begin position="430"/>
        <end position="447"/>
    </location>
</feature>
<accession>A0ABX0C6G6</accession>
<reference evidence="4 5" key="1">
    <citation type="submission" date="2019-10" db="EMBL/GenBank/DDBJ databases">
        <title>Bifidobacterium from non-human primates.</title>
        <authorList>
            <person name="Modesto M."/>
        </authorList>
    </citation>
    <scope>NUCLEOTIDE SEQUENCE [LARGE SCALE GENOMIC DNA]</scope>
    <source>
        <strain evidence="4 5">SMA1</strain>
    </source>
</reference>
<feature type="compositionally biased region" description="Polar residues" evidence="1">
    <location>
        <begin position="174"/>
        <end position="187"/>
    </location>
</feature>
<keyword evidence="4" id="KW-0808">Transferase</keyword>
<comment type="caution">
    <text evidence="4">The sequence shown here is derived from an EMBL/GenBank/DDBJ whole genome shotgun (WGS) entry which is preliminary data.</text>
</comment>
<dbReference type="Pfam" id="PF01757">
    <property type="entry name" value="Acyl_transf_3"/>
    <property type="match status" value="1"/>
</dbReference>
<keyword evidence="2" id="KW-1133">Transmembrane helix</keyword>
<feature type="compositionally biased region" description="Polar residues" evidence="1">
    <location>
        <begin position="129"/>
        <end position="138"/>
    </location>
</feature>
<gene>
    <name evidence="4" type="ORF">GFD18_01400</name>
</gene>
<feature type="transmembrane region" description="Helical" evidence="2">
    <location>
        <begin position="223"/>
        <end position="243"/>
    </location>
</feature>
<feature type="transmembrane region" description="Helical" evidence="2">
    <location>
        <begin position="354"/>
        <end position="371"/>
    </location>
</feature>
<keyword evidence="5" id="KW-1185">Reference proteome</keyword>
<dbReference type="PANTHER" id="PTHR23028">
    <property type="entry name" value="ACETYLTRANSFERASE"/>
    <property type="match status" value="1"/>
</dbReference>
<dbReference type="GO" id="GO:0016746">
    <property type="term" value="F:acyltransferase activity"/>
    <property type="evidence" value="ECO:0007669"/>
    <property type="project" value="UniProtKB-KW"/>
</dbReference>
<evidence type="ECO:0000259" key="3">
    <source>
        <dbReference type="Pfam" id="PF01757"/>
    </source>
</evidence>
<dbReference type="PANTHER" id="PTHR23028:SF53">
    <property type="entry name" value="ACYL_TRANSF_3 DOMAIN-CONTAINING PROTEIN"/>
    <property type="match status" value="1"/>
</dbReference>
<dbReference type="InterPro" id="IPR050879">
    <property type="entry name" value="Acyltransferase_3"/>
</dbReference>
<feature type="transmembrane region" description="Helical" evidence="2">
    <location>
        <begin position="391"/>
        <end position="409"/>
    </location>
</feature>
<dbReference type="Proteomes" id="UP000475155">
    <property type="component" value="Unassembled WGS sequence"/>
</dbReference>
<dbReference type="SUPFAM" id="SSF52266">
    <property type="entry name" value="SGNH hydrolase"/>
    <property type="match status" value="1"/>
</dbReference>